<dbReference type="Proteomes" id="UP001501169">
    <property type="component" value="Unassembled WGS sequence"/>
</dbReference>
<reference evidence="3" key="1">
    <citation type="journal article" date="2019" name="Int. J. Syst. Evol. Microbiol.">
        <title>The Global Catalogue of Microorganisms (GCM) 10K type strain sequencing project: providing services to taxonomists for standard genome sequencing and annotation.</title>
        <authorList>
            <consortium name="The Broad Institute Genomics Platform"/>
            <consortium name="The Broad Institute Genome Sequencing Center for Infectious Disease"/>
            <person name="Wu L."/>
            <person name="Ma J."/>
        </authorList>
    </citation>
    <scope>NUCLEOTIDE SEQUENCE [LARGE SCALE GENOMIC DNA]</scope>
    <source>
        <strain evidence="3">JCM 14331</strain>
    </source>
</reference>
<evidence type="ECO:0000256" key="1">
    <source>
        <dbReference type="SAM" id="Phobius"/>
    </source>
</evidence>
<keyword evidence="1" id="KW-0812">Transmembrane</keyword>
<proteinExistence type="predicted"/>
<evidence type="ECO:0000313" key="2">
    <source>
        <dbReference type="EMBL" id="GAA0545544.1"/>
    </source>
</evidence>
<protein>
    <submittedName>
        <fullName evidence="2">Uncharacterized protein</fullName>
    </submittedName>
</protein>
<dbReference type="EMBL" id="BAAAEO010000002">
    <property type="protein sequence ID" value="GAA0545544.1"/>
    <property type="molecule type" value="Genomic_DNA"/>
</dbReference>
<organism evidence="2 3">
    <name type="scientific">Rheinheimera aquimaris</name>
    <dbReference type="NCBI Taxonomy" id="412437"/>
    <lineage>
        <taxon>Bacteria</taxon>
        <taxon>Pseudomonadati</taxon>
        <taxon>Pseudomonadota</taxon>
        <taxon>Gammaproteobacteria</taxon>
        <taxon>Chromatiales</taxon>
        <taxon>Chromatiaceae</taxon>
        <taxon>Rheinheimera</taxon>
    </lineage>
</organism>
<evidence type="ECO:0000313" key="3">
    <source>
        <dbReference type="Proteomes" id="UP001501169"/>
    </source>
</evidence>
<accession>A0ABP3NID6</accession>
<keyword evidence="1" id="KW-0472">Membrane</keyword>
<feature type="transmembrane region" description="Helical" evidence="1">
    <location>
        <begin position="6"/>
        <end position="21"/>
    </location>
</feature>
<keyword evidence="1" id="KW-1133">Transmembrane helix</keyword>
<name>A0ABP3NID6_9GAMM</name>
<sequence length="87" mass="9747">MLFLAAISLVICALAVYLLAPQQQLLQKKLPGTALLIVAITALLIALWLLAPGYGFWPAFYLALTLLMLYWVLLPFLIRRKGVRHGR</sequence>
<comment type="caution">
    <text evidence="2">The sequence shown here is derived from an EMBL/GenBank/DDBJ whole genome shotgun (WGS) entry which is preliminary data.</text>
</comment>
<gene>
    <name evidence="2" type="ORF">GCM10009098_11370</name>
</gene>
<feature type="transmembrane region" description="Helical" evidence="1">
    <location>
        <begin position="33"/>
        <end position="51"/>
    </location>
</feature>
<feature type="transmembrane region" description="Helical" evidence="1">
    <location>
        <begin position="57"/>
        <end position="78"/>
    </location>
</feature>
<keyword evidence="3" id="KW-1185">Reference proteome</keyword>